<accession>N6UF66</accession>
<sequence length="52" mass="5863">MAGAHSEGKSLLTTYLILIALLLVLWALYAGMYVPIDVDFYLQNIHPKQDEL</sequence>
<organism evidence="1">
    <name type="scientific">Dendroctonus ponderosae</name>
    <name type="common">Mountain pine beetle</name>
    <dbReference type="NCBI Taxonomy" id="77166"/>
    <lineage>
        <taxon>Eukaryota</taxon>
        <taxon>Metazoa</taxon>
        <taxon>Ecdysozoa</taxon>
        <taxon>Arthropoda</taxon>
        <taxon>Hexapoda</taxon>
        <taxon>Insecta</taxon>
        <taxon>Pterygota</taxon>
        <taxon>Neoptera</taxon>
        <taxon>Endopterygota</taxon>
        <taxon>Coleoptera</taxon>
        <taxon>Polyphaga</taxon>
        <taxon>Cucujiformia</taxon>
        <taxon>Curculionidae</taxon>
        <taxon>Scolytinae</taxon>
        <taxon>Dendroctonus</taxon>
    </lineage>
</organism>
<dbReference type="InterPro" id="IPR054083">
    <property type="entry name" value="SclA/B"/>
</dbReference>
<reference evidence="1" key="1">
    <citation type="journal article" date="2013" name="Genome Biol.">
        <title>Draft genome of the mountain pine beetle, Dendroctonus ponderosae Hopkins, a major forest pest.</title>
        <authorList>
            <person name="Keeling C.I."/>
            <person name="Yuen M.M."/>
            <person name="Liao N.Y."/>
            <person name="Docking T.R."/>
            <person name="Chan S.K."/>
            <person name="Taylor G.A."/>
            <person name="Palmquist D.L."/>
            <person name="Jackman S.D."/>
            <person name="Nguyen A."/>
            <person name="Li M."/>
            <person name="Henderson H."/>
            <person name="Janes J.K."/>
            <person name="Zhao Y."/>
            <person name="Pandoh P."/>
            <person name="Moore R."/>
            <person name="Sperling F.A."/>
            <person name="Huber D.P."/>
            <person name="Birol I."/>
            <person name="Jones S.J."/>
            <person name="Bohlmann J."/>
        </authorList>
    </citation>
    <scope>NUCLEOTIDE SEQUENCE</scope>
</reference>
<feature type="non-terminal residue" evidence="1">
    <location>
        <position position="1"/>
    </location>
</feature>
<protein>
    <submittedName>
        <fullName evidence="1">Uncharacterized protein</fullName>
    </submittedName>
</protein>
<dbReference type="AlphaFoldDB" id="N6UF66"/>
<dbReference type="HOGENOM" id="CLU_3089386_0_0_1"/>
<dbReference type="Pfam" id="PF21898">
    <property type="entry name" value="Sarcolamban"/>
    <property type="match status" value="1"/>
</dbReference>
<proteinExistence type="predicted"/>
<evidence type="ECO:0000313" key="1">
    <source>
        <dbReference type="EMBL" id="ENN77302.1"/>
    </source>
</evidence>
<name>N6UF66_DENPD</name>
<gene>
    <name evidence="1" type="ORF">YQE_06128</name>
</gene>
<dbReference type="EMBL" id="KB740948">
    <property type="protein sequence ID" value="ENN77302.1"/>
    <property type="molecule type" value="Genomic_DNA"/>
</dbReference>